<keyword evidence="3" id="KW-1185">Reference proteome</keyword>
<organism evidence="2 3">
    <name type="scientific">Phytophthora aleatoria</name>
    <dbReference type="NCBI Taxonomy" id="2496075"/>
    <lineage>
        <taxon>Eukaryota</taxon>
        <taxon>Sar</taxon>
        <taxon>Stramenopiles</taxon>
        <taxon>Oomycota</taxon>
        <taxon>Peronosporomycetes</taxon>
        <taxon>Peronosporales</taxon>
        <taxon>Peronosporaceae</taxon>
        <taxon>Phytophthora</taxon>
    </lineage>
</organism>
<evidence type="ECO:0000313" key="2">
    <source>
        <dbReference type="EMBL" id="KAG6943586.1"/>
    </source>
</evidence>
<dbReference type="EMBL" id="JAENGY010002654">
    <property type="protein sequence ID" value="KAG6943586.1"/>
    <property type="molecule type" value="Genomic_DNA"/>
</dbReference>
<accession>A0A8J5I612</accession>
<proteinExistence type="predicted"/>
<keyword evidence="1" id="KW-0732">Signal</keyword>
<feature type="chain" id="PRO_5035274313" description="RxLR effector protein" evidence="1">
    <location>
        <begin position="19"/>
        <end position="82"/>
    </location>
</feature>
<evidence type="ECO:0008006" key="4">
    <source>
        <dbReference type="Google" id="ProtNLM"/>
    </source>
</evidence>
<evidence type="ECO:0000256" key="1">
    <source>
        <dbReference type="SAM" id="SignalP"/>
    </source>
</evidence>
<dbReference type="Proteomes" id="UP000709295">
    <property type="component" value="Unassembled WGS sequence"/>
</dbReference>
<gene>
    <name evidence="2" type="ORF">JG688_00017529</name>
</gene>
<reference evidence="2" key="1">
    <citation type="submission" date="2021-01" db="EMBL/GenBank/DDBJ databases">
        <title>Phytophthora aleatoria, a newly-described species from Pinus radiata is distinct from Phytophthora cactorum isolates based on comparative genomics.</title>
        <authorList>
            <person name="Mcdougal R."/>
            <person name="Panda P."/>
            <person name="Williams N."/>
            <person name="Studholme D.J."/>
        </authorList>
    </citation>
    <scope>NUCLEOTIDE SEQUENCE</scope>
    <source>
        <strain evidence="2">NZFS 4037</strain>
    </source>
</reference>
<evidence type="ECO:0000313" key="3">
    <source>
        <dbReference type="Proteomes" id="UP000709295"/>
    </source>
</evidence>
<feature type="signal peptide" evidence="1">
    <location>
        <begin position="1"/>
        <end position="18"/>
    </location>
</feature>
<dbReference type="AlphaFoldDB" id="A0A8J5I612"/>
<name>A0A8J5I612_9STRA</name>
<sequence>MRLHFLLAIFLGLTVCSSLSSNPELFKGPDHIDIGPLCESRLFPAKEKSDTSKRALRSYNELKKDKIEEERAAVPGIAYKLA</sequence>
<protein>
    <recommendedName>
        <fullName evidence="4">RxLR effector protein</fullName>
    </recommendedName>
</protein>
<comment type="caution">
    <text evidence="2">The sequence shown here is derived from an EMBL/GenBank/DDBJ whole genome shotgun (WGS) entry which is preliminary data.</text>
</comment>